<dbReference type="SMART" id="SM00850">
    <property type="entry name" value="LytTR"/>
    <property type="match status" value="1"/>
</dbReference>
<dbReference type="PANTHER" id="PTHR37299:SF1">
    <property type="entry name" value="STAGE 0 SPORULATION PROTEIN A HOMOLOG"/>
    <property type="match status" value="1"/>
</dbReference>
<evidence type="ECO:0000259" key="5">
    <source>
        <dbReference type="PROSITE" id="PS50930"/>
    </source>
</evidence>
<dbReference type="InterPro" id="IPR011006">
    <property type="entry name" value="CheY-like_superfamily"/>
</dbReference>
<evidence type="ECO:0000256" key="3">
    <source>
        <dbReference type="PROSITE-ProRule" id="PRU00169"/>
    </source>
</evidence>
<dbReference type="AlphaFoldDB" id="A0A8J6J8L1"/>
<sequence>MKSVSIVEDSEKDARRLKKYVERYAEELGEIVEIHLHWDGLDFLKSYKLDADLVFLDIEMPLFNGLEVSQKLREIDRDVNIVFVTNMAQYALKGYKVGALDYIVKPVSYFSVADCMRRAFLNAPRRAKKRILLNLSATETVSVAAEDILYVEKHTNTLTFHTTRGVWEMRGTMRDVEAELEGEWFSRCISGCLVNLRFVERTTKNSVFVGGEELPLARQRRKEFINDLMNCVGGR</sequence>
<dbReference type="InterPro" id="IPR046947">
    <property type="entry name" value="LytR-like"/>
</dbReference>
<dbReference type="PANTHER" id="PTHR37299">
    <property type="entry name" value="TRANSCRIPTIONAL REGULATOR-RELATED"/>
    <property type="match status" value="1"/>
</dbReference>
<protein>
    <recommendedName>
        <fullName evidence="1">Stage 0 sporulation protein A homolog</fullName>
    </recommendedName>
</protein>
<accession>A0A8J6J8L1</accession>
<dbReference type="GO" id="GO:0000156">
    <property type="term" value="F:phosphorelay response regulator activity"/>
    <property type="evidence" value="ECO:0007669"/>
    <property type="project" value="InterPro"/>
</dbReference>
<comment type="caution">
    <text evidence="6">The sequence shown here is derived from an EMBL/GenBank/DDBJ whole genome shotgun (WGS) entry which is preliminary data.</text>
</comment>
<keyword evidence="7" id="KW-1185">Reference proteome</keyword>
<dbReference type="Gene3D" id="2.40.50.1020">
    <property type="entry name" value="LytTr DNA-binding domain"/>
    <property type="match status" value="1"/>
</dbReference>
<dbReference type="PROSITE" id="PS50930">
    <property type="entry name" value="HTH_LYTTR"/>
    <property type="match status" value="1"/>
</dbReference>
<dbReference type="Proteomes" id="UP000607645">
    <property type="component" value="Unassembled WGS sequence"/>
</dbReference>
<evidence type="ECO:0000256" key="2">
    <source>
        <dbReference type="ARBA" id="ARBA00024867"/>
    </source>
</evidence>
<keyword evidence="3" id="KW-0597">Phosphoprotein</keyword>
<evidence type="ECO:0000256" key="1">
    <source>
        <dbReference type="ARBA" id="ARBA00018672"/>
    </source>
</evidence>
<feature type="modified residue" description="4-aspartylphosphate" evidence="3">
    <location>
        <position position="57"/>
    </location>
</feature>
<organism evidence="6 7">
    <name type="scientific">Lawsonibacter faecis</name>
    <dbReference type="NCBI Taxonomy" id="2763052"/>
    <lineage>
        <taxon>Bacteria</taxon>
        <taxon>Bacillati</taxon>
        <taxon>Bacillota</taxon>
        <taxon>Clostridia</taxon>
        <taxon>Eubacteriales</taxon>
        <taxon>Oscillospiraceae</taxon>
        <taxon>Lawsonibacter</taxon>
    </lineage>
</organism>
<evidence type="ECO:0000313" key="6">
    <source>
        <dbReference type="EMBL" id="MBC5738022.1"/>
    </source>
</evidence>
<feature type="domain" description="Response regulatory" evidence="4">
    <location>
        <begin position="3"/>
        <end position="120"/>
    </location>
</feature>
<dbReference type="Gene3D" id="3.40.50.2300">
    <property type="match status" value="1"/>
</dbReference>
<comment type="function">
    <text evidence="2">May play the central regulatory role in sporulation. It may be an element of the effector pathway responsible for the activation of sporulation genes in response to nutritional stress. Spo0A may act in concert with spo0H (a sigma factor) to control the expression of some genes that are critical to the sporulation process.</text>
</comment>
<dbReference type="RefSeq" id="WP_173023434.1">
    <property type="nucleotide sequence ID" value="NZ_JACOPQ010000011.1"/>
</dbReference>
<dbReference type="GO" id="GO:0003677">
    <property type="term" value="F:DNA binding"/>
    <property type="evidence" value="ECO:0007669"/>
    <property type="project" value="InterPro"/>
</dbReference>
<dbReference type="InterPro" id="IPR007492">
    <property type="entry name" value="LytTR_DNA-bd_dom"/>
</dbReference>
<reference evidence="6" key="1">
    <citation type="submission" date="2020-08" db="EMBL/GenBank/DDBJ databases">
        <title>Genome public.</title>
        <authorList>
            <person name="Liu C."/>
            <person name="Sun Q."/>
        </authorList>
    </citation>
    <scope>NUCLEOTIDE SEQUENCE</scope>
    <source>
        <strain evidence="6">NSJ-52</strain>
    </source>
</reference>
<gene>
    <name evidence="6" type="ORF">H8S62_13500</name>
</gene>
<dbReference type="Pfam" id="PF04397">
    <property type="entry name" value="LytTR"/>
    <property type="match status" value="1"/>
</dbReference>
<dbReference type="SMART" id="SM00448">
    <property type="entry name" value="REC"/>
    <property type="match status" value="1"/>
</dbReference>
<feature type="domain" description="HTH LytTR-type" evidence="5">
    <location>
        <begin position="140"/>
        <end position="231"/>
    </location>
</feature>
<dbReference type="Pfam" id="PF00072">
    <property type="entry name" value="Response_reg"/>
    <property type="match status" value="1"/>
</dbReference>
<proteinExistence type="predicted"/>
<dbReference type="SUPFAM" id="SSF52172">
    <property type="entry name" value="CheY-like"/>
    <property type="match status" value="1"/>
</dbReference>
<dbReference type="PROSITE" id="PS50110">
    <property type="entry name" value="RESPONSE_REGULATORY"/>
    <property type="match status" value="1"/>
</dbReference>
<evidence type="ECO:0000313" key="7">
    <source>
        <dbReference type="Proteomes" id="UP000607645"/>
    </source>
</evidence>
<dbReference type="EMBL" id="JACOPQ010000011">
    <property type="protein sequence ID" value="MBC5738022.1"/>
    <property type="molecule type" value="Genomic_DNA"/>
</dbReference>
<name>A0A8J6J8L1_9FIRM</name>
<evidence type="ECO:0000259" key="4">
    <source>
        <dbReference type="PROSITE" id="PS50110"/>
    </source>
</evidence>
<dbReference type="InterPro" id="IPR001789">
    <property type="entry name" value="Sig_transdc_resp-reg_receiver"/>
</dbReference>